<proteinExistence type="predicted"/>
<dbReference type="AlphaFoldDB" id="A0AAV1CV46"/>
<sequence>MSPSPFSHGEKNIIAERVVMYPQIECLIISSRLFLPTTTVRTKKEKFHASGSRSREKEEKARDSSGSSSPPDPEVDLEVPAGSIRDVRSLPSDLEFDYWHQVRDGAVITNPGSIVPLPEHLRSEGENFLGNKGPVAFAYLLPDGVLVAFNHKLSVDDPECDLHIVGPHTFVTITGGKAIECHKLMQDLRAKAGPSCIVSLDGRQALIIGHVLATGYRYEMFYSVVGVNDPLVGKPSLEKRPRGQTPGNPSETKFISLQGAANWALKSLCQLACNLPYSEKYASGRGGVIQVTRNNQVKKVAYVSKLIVNHVRTKDWICIGGILKRGYTDDDKDYDDDSPDEEV</sequence>
<gene>
    <name evidence="2" type="ORF">OLC1_LOCUS9540</name>
</gene>
<name>A0AAV1CV46_OLDCO</name>
<protein>
    <submittedName>
        <fullName evidence="2">OLC1v1036376C1</fullName>
    </submittedName>
</protein>
<accession>A0AAV1CV46</accession>
<dbReference type="EMBL" id="OX459120">
    <property type="protein sequence ID" value="CAI9099536.1"/>
    <property type="molecule type" value="Genomic_DNA"/>
</dbReference>
<organism evidence="2 3">
    <name type="scientific">Oldenlandia corymbosa var. corymbosa</name>
    <dbReference type="NCBI Taxonomy" id="529605"/>
    <lineage>
        <taxon>Eukaryota</taxon>
        <taxon>Viridiplantae</taxon>
        <taxon>Streptophyta</taxon>
        <taxon>Embryophyta</taxon>
        <taxon>Tracheophyta</taxon>
        <taxon>Spermatophyta</taxon>
        <taxon>Magnoliopsida</taxon>
        <taxon>eudicotyledons</taxon>
        <taxon>Gunneridae</taxon>
        <taxon>Pentapetalae</taxon>
        <taxon>asterids</taxon>
        <taxon>lamiids</taxon>
        <taxon>Gentianales</taxon>
        <taxon>Rubiaceae</taxon>
        <taxon>Rubioideae</taxon>
        <taxon>Spermacoceae</taxon>
        <taxon>Hedyotis-Oldenlandia complex</taxon>
        <taxon>Oldenlandia</taxon>
    </lineage>
</organism>
<evidence type="ECO:0000313" key="2">
    <source>
        <dbReference type="EMBL" id="CAI9099536.1"/>
    </source>
</evidence>
<dbReference type="Proteomes" id="UP001161247">
    <property type="component" value="Chromosome 3"/>
</dbReference>
<evidence type="ECO:0000313" key="3">
    <source>
        <dbReference type="Proteomes" id="UP001161247"/>
    </source>
</evidence>
<reference evidence="2" key="1">
    <citation type="submission" date="2023-03" db="EMBL/GenBank/DDBJ databases">
        <authorList>
            <person name="Julca I."/>
        </authorList>
    </citation>
    <scope>NUCLEOTIDE SEQUENCE</scope>
</reference>
<evidence type="ECO:0000256" key="1">
    <source>
        <dbReference type="SAM" id="MobiDB-lite"/>
    </source>
</evidence>
<keyword evidence="3" id="KW-1185">Reference proteome</keyword>
<feature type="region of interest" description="Disordered" evidence="1">
    <location>
        <begin position="44"/>
        <end position="82"/>
    </location>
</feature>
<feature type="compositionally biased region" description="Basic and acidic residues" evidence="1">
    <location>
        <begin position="53"/>
        <end position="63"/>
    </location>
</feature>